<comment type="similarity">
    <text evidence="7">Belongs to the binding-protein-dependent transport system permease family.</text>
</comment>
<keyword evidence="6 7" id="KW-0472">Membrane</keyword>
<dbReference type="PANTHER" id="PTHR43744:SF12">
    <property type="entry name" value="ABC TRANSPORTER PERMEASE PROTEIN MG189-RELATED"/>
    <property type="match status" value="1"/>
</dbReference>
<dbReference type="Gene3D" id="1.10.3720.10">
    <property type="entry name" value="MetI-like"/>
    <property type="match status" value="1"/>
</dbReference>
<dbReference type="PROSITE" id="PS50928">
    <property type="entry name" value="ABC_TM1"/>
    <property type="match status" value="1"/>
</dbReference>
<dbReference type="STRING" id="1195236.CTER_3550"/>
<feature type="transmembrane region" description="Helical" evidence="7">
    <location>
        <begin position="68"/>
        <end position="95"/>
    </location>
</feature>
<dbReference type="GO" id="GO:0055085">
    <property type="term" value="P:transmembrane transport"/>
    <property type="evidence" value="ECO:0007669"/>
    <property type="project" value="InterPro"/>
</dbReference>
<keyword evidence="4 7" id="KW-0812">Transmembrane</keyword>
<evidence type="ECO:0000259" key="8">
    <source>
        <dbReference type="PROSITE" id="PS50928"/>
    </source>
</evidence>
<feature type="transmembrane region" description="Helical" evidence="7">
    <location>
        <begin position="241"/>
        <end position="262"/>
    </location>
</feature>
<sequence>MKSILSKIGKYVFNIIMIMFSITCIFPVIWILYSSLKTKDEFMLDIISLPARPRLDNYYHAFVEGKMYTYFISSIFNSFTTVFLVILIAFCIGYVLSRYRFKGRNFIYTLFIAGMLIPVYALIVPLFVQFKVLGLYDRFFTLVIPYIAIRLPLAIFLFESFIKTVPVELDEAAYMDGASTFFTMSRIILPVCKPVLSTILILAFLDTWNEFPFALVLVTKEIYRTIPVGLTNFYGQYTTDYTTLMAAMVLSILPVIIVYLLFNKKIIQGMTAGAVKG</sequence>
<evidence type="ECO:0000313" key="10">
    <source>
        <dbReference type="Proteomes" id="UP000014155"/>
    </source>
</evidence>
<dbReference type="Pfam" id="PF00528">
    <property type="entry name" value="BPD_transp_1"/>
    <property type="match status" value="1"/>
</dbReference>
<evidence type="ECO:0000256" key="1">
    <source>
        <dbReference type="ARBA" id="ARBA00004651"/>
    </source>
</evidence>
<name>S0FH49_RUMCE</name>
<comment type="subcellular location">
    <subcellularLocation>
        <location evidence="1 7">Cell membrane</location>
        <topology evidence="1 7">Multi-pass membrane protein</topology>
    </subcellularLocation>
</comment>
<feature type="transmembrane region" description="Helical" evidence="7">
    <location>
        <begin position="187"/>
        <end position="205"/>
    </location>
</feature>
<evidence type="ECO:0000256" key="2">
    <source>
        <dbReference type="ARBA" id="ARBA00022448"/>
    </source>
</evidence>
<dbReference type="PATRIC" id="fig|1195236.3.peg.3772"/>
<dbReference type="Proteomes" id="UP000014155">
    <property type="component" value="Unassembled WGS sequence"/>
</dbReference>
<evidence type="ECO:0000256" key="3">
    <source>
        <dbReference type="ARBA" id="ARBA00022475"/>
    </source>
</evidence>
<gene>
    <name evidence="9" type="ORF">CTER_3550</name>
</gene>
<dbReference type="PANTHER" id="PTHR43744">
    <property type="entry name" value="ABC TRANSPORTER PERMEASE PROTEIN MG189-RELATED-RELATED"/>
    <property type="match status" value="1"/>
</dbReference>
<dbReference type="RefSeq" id="WP_004627915.1">
    <property type="nucleotide sequence ID" value="NZ_AORV01000049.1"/>
</dbReference>
<keyword evidence="2 7" id="KW-0813">Transport</keyword>
<evidence type="ECO:0000256" key="6">
    <source>
        <dbReference type="ARBA" id="ARBA00023136"/>
    </source>
</evidence>
<proteinExistence type="inferred from homology"/>
<keyword evidence="9" id="KW-0762">Sugar transport</keyword>
<evidence type="ECO:0000256" key="4">
    <source>
        <dbReference type="ARBA" id="ARBA00022692"/>
    </source>
</evidence>
<dbReference type="AlphaFoldDB" id="S0FH49"/>
<feature type="transmembrane region" description="Helical" evidence="7">
    <location>
        <begin position="12"/>
        <end position="33"/>
    </location>
</feature>
<reference evidence="9 10" key="1">
    <citation type="journal article" date="2013" name="Genome Announc.">
        <title>Draft Genome Sequence of the Cellulolytic, Mesophilic, Anaerobic Bacterium Clostridium termitidis Strain CT1112 (DSM 5398).</title>
        <authorList>
            <person name="Lal S."/>
            <person name="Ramachandran U."/>
            <person name="Zhang X."/>
            <person name="Munir R."/>
            <person name="Sparling R."/>
            <person name="Levin D.B."/>
        </authorList>
    </citation>
    <scope>NUCLEOTIDE SEQUENCE [LARGE SCALE GENOMIC DNA]</scope>
    <source>
        <strain evidence="9 10">CT1112</strain>
    </source>
</reference>
<evidence type="ECO:0000256" key="7">
    <source>
        <dbReference type="RuleBase" id="RU363032"/>
    </source>
</evidence>
<dbReference type="GO" id="GO:0005886">
    <property type="term" value="C:plasma membrane"/>
    <property type="evidence" value="ECO:0007669"/>
    <property type="project" value="UniProtKB-SubCell"/>
</dbReference>
<dbReference type="eggNOG" id="COG0395">
    <property type="taxonomic scope" value="Bacteria"/>
</dbReference>
<keyword evidence="10" id="KW-1185">Reference proteome</keyword>
<dbReference type="SUPFAM" id="SSF161098">
    <property type="entry name" value="MetI-like"/>
    <property type="match status" value="1"/>
</dbReference>
<dbReference type="EMBL" id="AORV01000049">
    <property type="protein sequence ID" value="EMS70667.1"/>
    <property type="molecule type" value="Genomic_DNA"/>
</dbReference>
<organism evidence="9 10">
    <name type="scientific">Ruminiclostridium cellobioparum subsp. termitidis CT1112</name>
    <dbReference type="NCBI Taxonomy" id="1195236"/>
    <lineage>
        <taxon>Bacteria</taxon>
        <taxon>Bacillati</taxon>
        <taxon>Bacillota</taxon>
        <taxon>Clostridia</taxon>
        <taxon>Eubacteriales</taxon>
        <taxon>Oscillospiraceae</taxon>
        <taxon>Ruminiclostridium</taxon>
    </lineage>
</organism>
<evidence type="ECO:0000313" key="9">
    <source>
        <dbReference type="EMBL" id="EMS70667.1"/>
    </source>
</evidence>
<dbReference type="CDD" id="cd06261">
    <property type="entry name" value="TM_PBP2"/>
    <property type="match status" value="1"/>
</dbReference>
<feature type="domain" description="ABC transmembrane type-1" evidence="8">
    <location>
        <begin position="71"/>
        <end position="262"/>
    </location>
</feature>
<feature type="transmembrane region" description="Helical" evidence="7">
    <location>
        <begin position="139"/>
        <end position="158"/>
    </location>
</feature>
<keyword evidence="5 7" id="KW-1133">Transmembrane helix</keyword>
<evidence type="ECO:0000256" key="5">
    <source>
        <dbReference type="ARBA" id="ARBA00022989"/>
    </source>
</evidence>
<accession>S0FH49</accession>
<dbReference type="InterPro" id="IPR035906">
    <property type="entry name" value="MetI-like_sf"/>
</dbReference>
<feature type="transmembrane region" description="Helical" evidence="7">
    <location>
        <begin position="107"/>
        <end position="127"/>
    </location>
</feature>
<keyword evidence="3" id="KW-1003">Cell membrane</keyword>
<comment type="caution">
    <text evidence="9">The sequence shown here is derived from an EMBL/GenBank/DDBJ whole genome shotgun (WGS) entry which is preliminary data.</text>
</comment>
<dbReference type="InterPro" id="IPR000515">
    <property type="entry name" value="MetI-like"/>
</dbReference>
<protein>
    <submittedName>
        <fullName evidence="9">ABC-type sugar transport system, permease component</fullName>
    </submittedName>
</protein>